<dbReference type="GO" id="GO:0004519">
    <property type="term" value="F:endonuclease activity"/>
    <property type="evidence" value="ECO:0007669"/>
    <property type="project" value="UniProtKB-KW"/>
</dbReference>
<dbReference type="PANTHER" id="PTHR36558">
    <property type="entry name" value="GLR1098 PROTEIN"/>
    <property type="match status" value="1"/>
</dbReference>
<comment type="caution">
    <text evidence="2">The sequence shown here is derived from an EMBL/GenBank/DDBJ whole genome shotgun (WGS) entry which is preliminary data.</text>
</comment>
<evidence type="ECO:0000259" key="1">
    <source>
        <dbReference type="Pfam" id="PF05685"/>
    </source>
</evidence>
<dbReference type="SUPFAM" id="SSF52980">
    <property type="entry name" value="Restriction endonuclease-like"/>
    <property type="match status" value="1"/>
</dbReference>
<keyword evidence="2" id="KW-0378">Hydrolase</keyword>
<dbReference type="InterPro" id="IPR008538">
    <property type="entry name" value="Uma2"/>
</dbReference>
<evidence type="ECO:0000313" key="3">
    <source>
        <dbReference type="Proteomes" id="UP000266089"/>
    </source>
</evidence>
<protein>
    <submittedName>
        <fullName evidence="2">Putative restriction endonuclease</fullName>
    </submittedName>
</protein>
<dbReference type="Gene3D" id="3.90.1570.10">
    <property type="entry name" value="tt1808, chain A"/>
    <property type="match status" value="1"/>
</dbReference>
<dbReference type="InterPro" id="IPR011335">
    <property type="entry name" value="Restrct_endonuc-II-like"/>
</dbReference>
<keyword evidence="2" id="KW-0255">Endonuclease</keyword>
<gene>
    <name evidence="2" type="ORF">Mcate_01310</name>
</gene>
<proteinExistence type="predicted"/>
<dbReference type="EMBL" id="QWKX01000026">
    <property type="protein sequence ID" value="RIH77451.1"/>
    <property type="molecule type" value="Genomic_DNA"/>
</dbReference>
<name>A0A399E5C1_9DEIN</name>
<feature type="domain" description="Putative restriction endonuclease" evidence="1">
    <location>
        <begin position="24"/>
        <end position="180"/>
    </location>
</feature>
<sequence length="193" mass="22151">MRPLSFRCYNRLMPSRPLPTNVSPEEYLRLEAQSEARHEYVDGIVYEMPGESLEHNETVLNIALAIKPRLRATGCRMAVEGVKLWLPQLNRYYYPDVMVLCDPRDTDSHIFQYPCFIAEVTSPNTEATDRREKLQAYKSIETLQTYWIVDPATRSLEVFERSQHWQGVRLESGGAPVACLGLEVRLEGIFGVA</sequence>
<dbReference type="AlphaFoldDB" id="A0A399E5C1"/>
<dbReference type="Pfam" id="PF05685">
    <property type="entry name" value="Uma2"/>
    <property type="match status" value="1"/>
</dbReference>
<accession>A0A399E5C1</accession>
<evidence type="ECO:0000313" key="2">
    <source>
        <dbReference type="EMBL" id="RIH77451.1"/>
    </source>
</evidence>
<keyword evidence="2" id="KW-0540">Nuclease</keyword>
<dbReference type="Proteomes" id="UP000266089">
    <property type="component" value="Unassembled WGS sequence"/>
</dbReference>
<dbReference type="InterPro" id="IPR012296">
    <property type="entry name" value="Nuclease_put_TT1808"/>
</dbReference>
<dbReference type="CDD" id="cd06260">
    <property type="entry name" value="DUF820-like"/>
    <property type="match status" value="1"/>
</dbReference>
<organism evidence="2 3">
    <name type="scientific">Meiothermus taiwanensis</name>
    <dbReference type="NCBI Taxonomy" id="172827"/>
    <lineage>
        <taxon>Bacteria</taxon>
        <taxon>Thermotogati</taxon>
        <taxon>Deinococcota</taxon>
        <taxon>Deinococci</taxon>
        <taxon>Thermales</taxon>
        <taxon>Thermaceae</taxon>
        <taxon>Meiothermus</taxon>
    </lineage>
</organism>
<reference evidence="2 3" key="1">
    <citation type="submission" date="2018-08" db="EMBL/GenBank/DDBJ databases">
        <title>Meiothermus cateniformans JCM 15151 genome sequencing project.</title>
        <authorList>
            <person name="Da Costa M.S."/>
            <person name="Albuquerque L."/>
            <person name="Raposo P."/>
            <person name="Froufe H.J.C."/>
            <person name="Barroso C.S."/>
            <person name="Egas C."/>
        </authorList>
    </citation>
    <scope>NUCLEOTIDE SEQUENCE [LARGE SCALE GENOMIC DNA]</scope>
    <source>
        <strain evidence="2 3">JCM 15151</strain>
    </source>
</reference>
<dbReference type="PANTHER" id="PTHR36558:SF1">
    <property type="entry name" value="RESTRICTION ENDONUCLEASE DOMAIN-CONTAINING PROTEIN-RELATED"/>
    <property type="match status" value="1"/>
</dbReference>